<gene>
    <name evidence="1" type="ORF">TUBRATIS_28800</name>
</gene>
<dbReference type="Proteomes" id="UP000282876">
    <property type="component" value="Unassembled WGS sequence"/>
</dbReference>
<reference evidence="1 2" key="1">
    <citation type="submission" date="2018-10" db="EMBL/GenBank/DDBJ databases">
        <title>Draft genome sequence of the microsporidian Tubulinosema ratisbonensis.</title>
        <authorList>
            <person name="Polonais V."/>
            <person name="Peyretaillade E."/>
            <person name="Niehus S."/>
            <person name="Wawrzyniak I."/>
            <person name="Franchet A."/>
            <person name="Gaspin C."/>
            <person name="Reichstadt M."/>
            <person name="Belser C."/>
            <person name="Labadie K."/>
            <person name="Delbac F."/>
            <person name="Ferrandon D."/>
        </authorList>
    </citation>
    <scope>NUCLEOTIDE SEQUENCE [LARGE SCALE GENOMIC DNA]</scope>
    <source>
        <strain evidence="1 2">Franzen</strain>
    </source>
</reference>
<accession>A0A437AHY5</accession>
<protein>
    <submittedName>
        <fullName evidence="1">Uncharacterized protein</fullName>
    </submittedName>
</protein>
<name>A0A437AHY5_9MICR</name>
<dbReference type="AlphaFoldDB" id="A0A437AHY5"/>
<evidence type="ECO:0000313" key="1">
    <source>
        <dbReference type="EMBL" id="RVD90687.1"/>
    </source>
</evidence>
<comment type="caution">
    <text evidence="1">The sequence shown here is derived from an EMBL/GenBank/DDBJ whole genome shotgun (WGS) entry which is preliminary data.</text>
</comment>
<dbReference type="EMBL" id="RCSS01000809">
    <property type="protein sequence ID" value="RVD90687.1"/>
    <property type="molecule type" value="Genomic_DNA"/>
</dbReference>
<sequence length="389" mass="45135">MILNFLTIIFCSKRLCDNKKETLTKRIKYDHSNFLGNSEQNASTIDLMLLDEIPDINKGFLDNQPSKINSQPNVNYDAPHNSQYLPSIECLVNNKDNPLVECFNEFNTPVSKNESEPANNFISIIIQSNLLTESNIVIEKGSSEFTGQSIEQDKCISKDARIDRNNIIDLETIGLSREDLPCNYGLDETNSLQQPQNQTFVNFPGFSSLIENLEQLPLNFLKDKISNTFTSYNEKAKYPCLDLLLYEKIDIAKECNYLESDLSIRFSKIYLFSLKLQFPAFDFEQDIINDNDRIEKLVGFLDILIFNKTLKQALLINNDELKLHRNEINEDSNDKLLHNIIENFNKNMRIYVCEMEKCFSRCFSSYFVELSSEFYVLMKFLSEIDFLIM</sequence>
<proteinExistence type="predicted"/>
<keyword evidence="2" id="KW-1185">Reference proteome</keyword>
<organism evidence="1 2">
    <name type="scientific">Tubulinosema ratisbonensis</name>
    <dbReference type="NCBI Taxonomy" id="291195"/>
    <lineage>
        <taxon>Eukaryota</taxon>
        <taxon>Fungi</taxon>
        <taxon>Fungi incertae sedis</taxon>
        <taxon>Microsporidia</taxon>
        <taxon>Tubulinosematoidea</taxon>
        <taxon>Tubulinosematidae</taxon>
        <taxon>Tubulinosema</taxon>
    </lineage>
</organism>
<evidence type="ECO:0000313" key="2">
    <source>
        <dbReference type="Proteomes" id="UP000282876"/>
    </source>
</evidence>
<dbReference type="VEuPathDB" id="MicrosporidiaDB:TUBRATIS_28800"/>